<evidence type="ECO:0000313" key="11">
    <source>
        <dbReference type="Proteomes" id="UP000027931"/>
    </source>
</evidence>
<evidence type="ECO:0000256" key="6">
    <source>
        <dbReference type="ARBA" id="ARBA00023136"/>
    </source>
</evidence>
<evidence type="ECO:0000256" key="2">
    <source>
        <dbReference type="ARBA" id="ARBA00009298"/>
    </source>
</evidence>
<evidence type="ECO:0000256" key="1">
    <source>
        <dbReference type="ARBA" id="ARBA00004651"/>
    </source>
</evidence>
<accession>A0A074LLV6</accession>
<dbReference type="InterPro" id="IPR003416">
    <property type="entry name" value="MgtC/SapB/SrpB/YhiD_fam"/>
</dbReference>
<gene>
    <name evidence="10" type="ORF">EL26_12350</name>
</gene>
<sequence length="193" mass="20634">MTAIWQDLLKELSVIDIVAVRLIIAFIAGAIMGMERERNLKASHTGSATGAGFRTYSLVCLGSCMYALASEFGFPTIGPTMDPGRVAAQVVAGVGFLGAGTIIKDKSGFVRGLTTAAGLWVAAAIGLMIGAGMYLSGLLSSLLVFVILDAHHLFPRLFRRWGSADTGMNEPNDHMGDEDSPDQPRERRKDCKE</sequence>
<dbReference type="eggNOG" id="COG1285">
    <property type="taxonomic scope" value="Bacteria"/>
</dbReference>
<feature type="compositionally biased region" description="Basic and acidic residues" evidence="7">
    <location>
        <begin position="171"/>
        <end position="193"/>
    </location>
</feature>
<feature type="region of interest" description="Disordered" evidence="7">
    <location>
        <begin position="168"/>
        <end position="193"/>
    </location>
</feature>
<dbReference type="Proteomes" id="UP000027931">
    <property type="component" value="Unassembled WGS sequence"/>
</dbReference>
<keyword evidence="11" id="KW-1185">Reference proteome</keyword>
<dbReference type="RefSeq" id="WP_052036284.1">
    <property type="nucleotide sequence ID" value="NZ_JMIR01000015.1"/>
</dbReference>
<dbReference type="PRINTS" id="PR01837">
    <property type="entry name" value="MGTCSAPBPROT"/>
</dbReference>
<keyword evidence="3" id="KW-1003">Cell membrane</keyword>
<dbReference type="AlphaFoldDB" id="A0A074LLV6"/>
<dbReference type="PANTHER" id="PTHR33778">
    <property type="entry name" value="PROTEIN MGTC"/>
    <property type="match status" value="1"/>
</dbReference>
<evidence type="ECO:0000313" key="10">
    <source>
        <dbReference type="EMBL" id="KEO83071.1"/>
    </source>
</evidence>
<organism evidence="10 11">
    <name type="scientific">Tumebacillus flagellatus</name>
    <dbReference type="NCBI Taxonomy" id="1157490"/>
    <lineage>
        <taxon>Bacteria</taxon>
        <taxon>Bacillati</taxon>
        <taxon>Bacillota</taxon>
        <taxon>Bacilli</taxon>
        <taxon>Bacillales</taxon>
        <taxon>Alicyclobacillaceae</taxon>
        <taxon>Tumebacillus</taxon>
    </lineage>
</organism>
<comment type="similarity">
    <text evidence="2">Belongs to the MgtC/SapB family.</text>
</comment>
<evidence type="ECO:0000256" key="4">
    <source>
        <dbReference type="ARBA" id="ARBA00022692"/>
    </source>
</evidence>
<name>A0A074LLV6_9BACL</name>
<evidence type="ECO:0000256" key="5">
    <source>
        <dbReference type="ARBA" id="ARBA00022989"/>
    </source>
</evidence>
<protein>
    <recommendedName>
        <fullName evidence="9">MgtC/SapB/SrpB/YhiD N-terminal domain-containing protein</fullName>
    </recommendedName>
</protein>
<dbReference type="EMBL" id="JMIR01000015">
    <property type="protein sequence ID" value="KEO83071.1"/>
    <property type="molecule type" value="Genomic_DNA"/>
</dbReference>
<comment type="caution">
    <text evidence="10">The sequence shown here is derived from an EMBL/GenBank/DDBJ whole genome shotgun (WGS) entry which is preliminary data.</text>
</comment>
<evidence type="ECO:0000256" key="3">
    <source>
        <dbReference type="ARBA" id="ARBA00022475"/>
    </source>
</evidence>
<feature type="transmembrane region" description="Helical" evidence="8">
    <location>
        <begin position="12"/>
        <end position="34"/>
    </location>
</feature>
<dbReference type="STRING" id="1157490.EL26_12350"/>
<feature type="transmembrane region" description="Helical" evidence="8">
    <location>
        <begin position="110"/>
        <end position="129"/>
    </location>
</feature>
<keyword evidence="5 8" id="KW-1133">Transmembrane helix</keyword>
<proteinExistence type="inferred from homology"/>
<dbReference type="InterPro" id="IPR049177">
    <property type="entry name" value="MgtC_SapB_SrpB_YhiD_N"/>
</dbReference>
<dbReference type="PANTHER" id="PTHR33778:SF1">
    <property type="entry name" value="MAGNESIUM TRANSPORTER YHID-RELATED"/>
    <property type="match status" value="1"/>
</dbReference>
<keyword evidence="6 8" id="KW-0472">Membrane</keyword>
<keyword evidence="4 8" id="KW-0812">Transmembrane</keyword>
<evidence type="ECO:0000259" key="9">
    <source>
        <dbReference type="Pfam" id="PF02308"/>
    </source>
</evidence>
<feature type="domain" description="MgtC/SapB/SrpB/YhiD N-terminal" evidence="9">
    <location>
        <begin position="22"/>
        <end position="151"/>
    </location>
</feature>
<dbReference type="Pfam" id="PF02308">
    <property type="entry name" value="MgtC"/>
    <property type="match status" value="1"/>
</dbReference>
<feature type="transmembrane region" description="Helical" evidence="8">
    <location>
        <begin position="86"/>
        <end position="103"/>
    </location>
</feature>
<dbReference type="GO" id="GO:0005886">
    <property type="term" value="C:plasma membrane"/>
    <property type="evidence" value="ECO:0007669"/>
    <property type="project" value="UniProtKB-SubCell"/>
</dbReference>
<reference evidence="10 11" key="1">
    <citation type="journal article" date="2013" name="Int. J. Syst. Evol. Microbiol.">
        <title>Tumebacillus flagellatus sp. nov., an alpha-amylase/pullulanase-producing bacterium isolated from cassava wastewater.</title>
        <authorList>
            <person name="Wang Q."/>
            <person name="Xie N."/>
            <person name="Qin Y."/>
            <person name="Shen N."/>
            <person name="Zhu J."/>
            <person name="Mi H."/>
            <person name="Huang R."/>
        </authorList>
    </citation>
    <scope>NUCLEOTIDE SEQUENCE [LARGE SCALE GENOMIC DNA]</scope>
    <source>
        <strain evidence="10 11">GST4</strain>
    </source>
</reference>
<comment type="subcellular location">
    <subcellularLocation>
        <location evidence="1">Cell membrane</location>
        <topology evidence="1">Multi-pass membrane protein</topology>
    </subcellularLocation>
</comment>
<evidence type="ECO:0000256" key="7">
    <source>
        <dbReference type="SAM" id="MobiDB-lite"/>
    </source>
</evidence>
<evidence type="ECO:0000256" key="8">
    <source>
        <dbReference type="SAM" id="Phobius"/>
    </source>
</evidence>